<keyword evidence="2 4" id="KW-0689">Ribosomal protein</keyword>
<dbReference type="Pfam" id="PF00237">
    <property type="entry name" value="Ribosomal_L22"/>
    <property type="match status" value="1"/>
</dbReference>
<dbReference type="GO" id="GO:0006412">
    <property type="term" value="P:translation"/>
    <property type="evidence" value="ECO:0007669"/>
    <property type="project" value="InterPro"/>
</dbReference>
<proteinExistence type="inferred from homology"/>
<dbReference type="Proteomes" id="UP000186594">
    <property type="component" value="Unassembled WGS sequence"/>
</dbReference>
<comment type="similarity">
    <text evidence="1 4">Belongs to the universal ribosomal protein uL22 family.</text>
</comment>
<dbReference type="InterPro" id="IPR001063">
    <property type="entry name" value="Ribosomal_uL22"/>
</dbReference>
<accession>A0A1U7LIL1</accession>
<protein>
    <submittedName>
        <fullName evidence="5">54S ribosomal protein L22, mitochondrial</fullName>
    </submittedName>
</protein>
<evidence type="ECO:0000256" key="3">
    <source>
        <dbReference type="ARBA" id="ARBA00023274"/>
    </source>
</evidence>
<name>A0A1U7LIL1_NEOID</name>
<keyword evidence="6" id="KW-1185">Reference proteome</keyword>
<dbReference type="OMA" id="RPRTHIK"/>
<dbReference type="OrthoDB" id="416470at2759"/>
<dbReference type="PANTHER" id="PTHR13501:SF8">
    <property type="entry name" value="LARGE RIBOSOMAL SUBUNIT PROTEIN UL22M"/>
    <property type="match status" value="1"/>
</dbReference>
<keyword evidence="3 4" id="KW-0687">Ribonucleoprotein</keyword>
<dbReference type="STRING" id="1198029.A0A1U7LIL1"/>
<dbReference type="InterPro" id="IPR036394">
    <property type="entry name" value="Ribosomal_uL22_sf"/>
</dbReference>
<dbReference type="Gene3D" id="3.90.470.10">
    <property type="entry name" value="Ribosomal protein L22/L17"/>
    <property type="match status" value="1"/>
</dbReference>
<dbReference type="GO" id="GO:0003735">
    <property type="term" value="F:structural constituent of ribosome"/>
    <property type="evidence" value="ECO:0007669"/>
    <property type="project" value="InterPro"/>
</dbReference>
<evidence type="ECO:0000313" key="5">
    <source>
        <dbReference type="EMBL" id="OLL22433.1"/>
    </source>
</evidence>
<sequence length="233" mass="26293">MAAARRVGSLRLTCPTRLAMCGHLRPSDAQLALIAPFKPILSCADFHTARVNPSAATESSIFDWEDAQVPLPKTRVKKSRKYRLANEKTVTHKSVFLRTSVKKLGNLARQIAGQNLNQAITQMEFSHKRVANDIAIILKQARSAGITQNDLTTTEMFIDQAWVGRGSFLKNKWPVGRGQANLRRSPTTKINVILKGDDTLRRRAKEAEEKRLRRKLWVPLPSRPIHMRTDFSC</sequence>
<dbReference type="GO" id="GO:0005762">
    <property type="term" value="C:mitochondrial large ribosomal subunit"/>
    <property type="evidence" value="ECO:0007669"/>
    <property type="project" value="TreeGrafter"/>
</dbReference>
<dbReference type="PANTHER" id="PTHR13501">
    <property type="entry name" value="CHLOROPLAST 50S RIBOSOMAL PROTEIN L22-RELATED"/>
    <property type="match status" value="1"/>
</dbReference>
<dbReference type="EMBL" id="LXFE01003343">
    <property type="protein sequence ID" value="OLL22433.1"/>
    <property type="molecule type" value="Genomic_DNA"/>
</dbReference>
<evidence type="ECO:0000256" key="2">
    <source>
        <dbReference type="ARBA" id="ARBA00022980"/>
    </source>
</evidence>
<evidence type="ECO:0000256" key="4">
    <source>
        <dbReference type="RuleBase" id="RU004005"/>
    </source>
</evidence>
<dbReference type="InterPro" id="IPR047867">
    <property type="entry name" value="Ribosomal_uL22_bac/org-type"/>
</dbReference>
<reference evidence="5 6" key="1">
    <citation type="submission" date="2016-04" db="EMBL/GenBank/DDBJ databases">
        <title>Evolutionary innovation and constraint leading to complex multicellularity in the Ascomycota.</title>
        <authorList>
            <person name="Cisse O."/>
            <person name="Nguyen A."/>
            <person name="Hewitt D.A."/>
            <person name="Jedd G."/>
            <person name="Stajich J.E."/>
        </authorList>
    </citation>
    <scope>NUCLEOTIDE SEQUENCE [LARGE SCALE GENOMIC DNA]</scope>
    <source>
        <strain evidence="5 6">DAH-3</strain>
    </source>
</reference>
<dbReference type="SUPFAM" id="SSF54843">
    <property type="entry name" value="Ribosomal protein L22"/>
    <property type="match status" value="1"/>
</dbReference>
<evidence type="ECO:0000256" key="1">
    <source>
        <dbReference type="ARBA" id="ARBA00009451"/>
    </source>
</evidence>
<evidence type="ECO:0000313" key="6">
    <source>
        <dbReference type="Proteomes" id="UP000186594"/>
    </source>
</evidence>
<gene>
    <name evidence="5" type="ORF">NEOLI_001780</name>
</gene>
<comment type="caution">
    <text evidence="5">The sequence shown here is derived from an EMBL/GenBank/DDBJ whole genome shotgun (WGS) entry which is preliminary data.</text>
</comment>
<dbReference type="AlphaFoldDB" id="A0A1U7LIL1"/>
<organism evidence="5 6">
    <name type="scientific">Neolecta irregularis (strain DAH-3)</name>
    <dbReference type="NCBI Taxonomy" id="1198029"/>
    <lineage>
        <taxon>Eukaryota</taxon>
        <taxon>Fungi</taxon>
        <taxon>Dikarya</taxon>
        <taxon>Ascomycota</taxon>
        <taxon>Taphrinomycotina</taxon>
        <taxon>Neolectales</taxon>
        <taxon>Neolectaceae</taxon>
        <taxon>Neolecta</taxon>
    </lineage>
</organism>